<reference evidence="2" key="1">
    <citation type="journal article" date="2014" name="Front. Microbiol.">
        <title>High frequency of phylogenetically diverse reductive dehalogenase-homologous genes in deep subseafloor sedimentary metagenomes.</title>
        <authorList>
            <person name="Kawai M."/>
            <person name="Futagami T."/>
            <person name="Toyoda A."/>
            <person name="Takaki Y."/>
            <person name="Nishi S."/>
            <person name="Hori S."/>
            <person name="Arai W."/>
            <person name="Tsubouchi T."/>
            <person name="Morono Y."/>
            <person name="Uchiyama I."/>
            <person name="Ito T."/>
            <person name="Fujiyama A."/>
            <person name="Inagaki F."/>
            <person name="Takami H."/>
        </authorList>
    </citation>
    <scope>NUCLEOTIDE SEQUENCE</scope>
    <source>
        <strain evidence="2">Expedition CK06-06</strain>
    </source>
</reference>
<organism evidence="2">
    <name type="scientific">marine sediment metagenome</name>
    <dbReference type="NCBI Taxonomy" id="412755"/>
    <lineage>
        <taxon>unclassified sequences</taxon>
        <taxon>metagenomes</taxon>
        <taxon>ecological metagenomes</taxon>
    </lineage>
</organism>
<feature type="region of interest" description="Disordered" evidence="1">
    <location>
        <begin position="1"/>
        <end position="54"/>
    </location>
</feature>
<dbReference type="EMBL" id="BARV01040882">
    <property type="protein sequence ID" value="GAI46871.1"/>
    <property type="molecule type" value="Genomic_DNA"/>
</dbReference>
<sequence>NPGPNPPWKLKREQGGGDNWRHSTGRAGGAGKKDFSPHTKQACEQPDSIELPSI</sequence>
<evidence type="ECO:0000313" key="2">
    <source>
        <dbReference type="EMBL" id="GAI46871.1"/>
    </source>
</evidence>
<accession>X1PWC9</accession>
<evidence type="ECO:0000256" key="1">
    <source>
        <dbReference type="SAM" id="MobiDB-lite"/>
    </source>
</evidence>
<name>X1PWC9_9ZZZZ</name>
<proteinExistence type="predicted"/>
<feature type="non-terminal residue" evidence="2">
    <location>
        <position position="1"/>
    </location>
</feature>
<gene>
    <name evidence="2" type="ORF">S06H3_62129</name>
</gene>
<dbReference type="AlphaFoldDB" id="X1PWC9"/>
<protein>
    <submittedName>
        <fullName evidence="2">Uncharacterized protein</fullName>
    </submittedName>
</protein>
<comment type="caution">
    <text evidence="2">The sequence shown here is derived from an EMBL/GenBank/DDBJ whole genome shotgun (WGS) entry which is preliminary data.</text>
</comment>
<feature type="compositionally biased region" description="Basic and acidic residues" evidence="1">
    <location>
        <begin position="10"/>
        <end position="21"/>
    </location>
</feature>